<feature type="compositionally biased region" description="Basic and acidic residues" evidence="1">
    <location>
        <begin position="215"/>
        <end position="224"/>
    </location>
</feature>
<gene>
    <name evidence="2" type="ORF">HNQ65_005337</name>
</gene>
<organism evidence="2 3">
    <name type="scientific">Prosthecobacter vanneervenii</name>
    <dbReference type="NCBI Taxonomy" id="48466"/>
    <lineage>
        <taxon>Bacteria</taxon>
        <taxon>Pseudomonadati</taxon>
        <taxon>Verrucomicrobiota</taxon>
        <taxon>Verrucomicrobiia</taxon>
        <taxon>Verrucomicrobiales</taxon>
        <taxon>Verrucomicrobiaceae</taxon>
        <taxon>Prosthecobacter</taxon>
    </lineage>
</organism>
<proteinExistence type="predicted"/>
<dbReference type="EMBL" id="JACHIG010000025">
    <property type="protein sequence ID" value="MBB5035723.1"/>
    <property type="molecule type" value="Genomic_DNA"/>
</dbReference>
<dbReference type="Proteomes" id="UP000590740">
    <property type="component" value="Unassembled WGS sequence"/>
</dbReference>
<sequence>MGRLKELAEQPQQHRRADSAAPDSGPRRADEEHEPDAGAAHDEDEAPGGETEEAPDHGRHEEPETTSSWYHPPESGSYHPDPGFNVRPEDIGHVSSDPGFNIRSEDIGTASPDTGFYQHLSEIKANDPHGEETGRAPSSSLNWRGSLSSEGQGQPQGSQRSVGPDSPAGATPSSGPTSVFPNSRLFEMRPHPALAKIFGSGSESAQHLPSGQARAENRFQDDAKPVAGPRNDDPSSFAARSDAYEKNRQGDSQSPTSQNSVQMQQMQAENSRTQGAAKHQDSGQPLNISPPLSTSPSGQMNTPDPAASPPTTGKVRFLTEGEKSLVRAIFGDTIKNLDKIEIHHHSYVPILTNPWTMAPNGNVYLGKHLRHIRDFSKVWYTDQAALIHEMTHVWQHQNGMNVVLRRLVKPLAAYNYTIQPGKPFHQYTMEQQASIVEDYFRSMHGETYTNKRAGKKGRIVYPAAVYRDLIPWLKHPPVPNSPPPP</sequence>
<evidence type="ECO:0000313" key="2">
    <source>
        <dbReference type="EMBL" id="MBB5035723.1"/>
    </source>
</evidence>
<accession>A0A7W7YGE0</accession>
<feature type="compositionally biased region" description="Polar residues" evidence="1">
    <location>
        <begin position="282"/>
        <end position="302"/>
    </location>
</feature>
<evidence type="ECO:0000313" key="3">
    <source>
        <dbReference type="Proteomes" id="UP000590740"/>
    </source>
</evidence>
<feature type="compositionally biased region" description="Low complexity" evidence="1">
    <location>
        <begin position="138"/>
        <end position="163"/>
    </location>
</feature>
<comment type="caution">
    <text evidence="2">The sequence shown here is derived from an EMBL/GenBank/DDBJ whole genome shotgun (WGS) entry which is preliminary data.</text>
</comment>
<reference evidence="2 3" key="1">
    <citation type="submission" date="2020-08" db="EMBL/GenBank/DDBJ databases">
        <title>Genomic Encyclopedia of Type Strains, Phase IV (KMG-IV): sequencing the most valuable type-strain genomes for metagenomic binning, comparative biology and taxonomic classification.</title>
        <authorList>
            <person name="Goeker M."/>
        </authorList>
    </citation>
    <scope>NUCLEOTIDE SEQUENCE [LARGE SCALE GENOMIC DNA]</scope>
    <source>
        <strain evidence="2 3">DSM 12252</strain>
    </source>
</reference>
<feature type="compositionally biased region" description="Polar residues" evidence="1">
    <location>
        <begin position="250"/>
        <end position="274"/>
    </location>
</feature>
<dbReference type="AlphaFoldDB" id="A0A7W7YGE0"/>
<feature type="compositionally biased region" description="Basic and acidic residues" evidence="1">
    <location>
        <begin position="121"/>
        <end position="134"/>
    </location>
</feature>
<feature type="region of interest" description="Disordered" evidence="1">
    <location>
        <begin position="1"/>
        <end position="314"/>
    </location>
</feature>
<keyword evidence="3" id="KW-1185">Reference proteome</keyword>
<feature type="compositionally biased region" description="Polar residues" evidence="1">
    <location>
        <begin position="171"/>
        <end position="181"/>
    </location>
</feature>
<evidence type="ECO:0000256" key="1">
    <source>
        <dbReference type="SAM" id="MobiDB-lite"/>
    </source>
</evidence>
<name>A0A7W7YGE0_9BACT</name>
<protein>
    <submittedName>
        <fullName evidence="2">Uncharacterized protein</fullName>
    </submittedName>
</protein>
<feature type="compositionally biased region" description="Acidic residues" evidence="1">
    <location>
        <begin position="42"/>
        <end position="53"/>
    </location>
</feature>
<dbReference type="RefSeq" id="WP_184344802.1">
    <property type="nucleotide sequence ID" value="NZ_JACHIG010000025.1"/>
</dbReference>
<feature type="compositionally biased region" description="Basic and acidic residues" evidence="1">
    <location>
        <begin position="25"/>
        <end position="41"/>
    </location>
</feature>
<feature type="compositionally biased region" description="Basic and acidic residues" evidence="1">
    <location>
        <begin position="54"/>
        <end position="63"/>
    </location>
</feature>